<dbReference type="EMBL" id="CP141059">
    <property type="protein sequence ID" value="WQQ28261.1"/>
    <property type="molecule type" value="Genomic_DNA"/>
</dbReference>
<name>A0ABZ0ZWM6_9ACTN</name>
<dbReference type="Proteomes" id="UP001327225">
    <property type="component" value="Chromosome"/>
</dbReference>
<evidence type="ECO:0008006" key="4">
    <source>
        <dbReference type="Google" id="ProtNLM"/>
    </source>
</evidence>
<feature type="chain" id="PRO_5046999556" description="Lipoprotein" evidence="1">
    <location>
        <begin position="25"/>
        <end position="159"/>
    </location>
</feature>
<feature type="signal peptide" evidence="1">
    <location>
        <begin position="1"/>
        <end position="24"/>
    </location>
</feature>
<proteinExistence type="predicted"/>
<reference evidence="3" key="1">
    <citation type="submission" date="2023-12" db="EMBL/GenBank/DDBJ databases">
        <title>Novel species in genus Nocardioides.</title>
        <authorList>
            <person name="Zhou H."/>
        </authorList>
    </citation>
    <scope>NUCLEOTIDE SEQUENCE [LARGE SCALE GENOMIC DNA]</scope>
    <source>
        <strain evidence="3">HM61</strain>
    </source>
</reference>
<keyword evidence="1" id="KW-0732">Signal</keyword>
<evidence type="ECO:0000256" key="1">
    <source>
        <dbReference type="SAM" id="SignalP"/>
    </source>
</evidence>
<sequence length="159" mass="15802">MGPAQRSRRFGSALLAVVAGVFLASCGSSDPSDTTTTADSSSPFATATAAAGCTDVAALKSAVQTLTDIEPLQDGLNALEAALADTNTALDTAVASVSAELQPAVGQLETAFAAVQTAADGLTTDNLKEKAPGIVTALRGLETALTSLTATLSQECPES</sequence>
<evidence type="ECO:0000313" key="3">
    <source>
        <dbReference type="Proteomes" id="UP001327225"/>
    </source>
</evidence>
<accession>A0ABZ0ZWM6</accession>
<dbReference type="PROSITE" id="PS51257">
    <property type="entry name" value="PROKAR_LIPOPROTEIN"/>
    <property type="match status" value="1"/>
</dbReference>
<evidence type="ECO:0000313" key="2">
    <source>
        <dbReference type="EMBL" id="WQQ28261.1"/>
    </source>
</evidence>
<keyword evidence="3" id="KW-1185">Reference proteome</keyword>
<protein>
    <recommendedName>
        <fullName evidence="4">Lipoprotein</fullName>
    </recommendedName>
</protein>
<organism evidence="2 3">
    <name type="scientific">Nocardioides bizhenqiangii</name>
    <dbReference type="NCBI Taxonomy" id="3095076"/>
    <lineage>
        <taxon>Bacteria</taxon>
        <taxon>Bacillati</taxon>
        <taxon>Actinomycetota</taxon>
        <taxon>Actinomycetes</taxon>
        <taxon>Propionibacteriales</taxon>
        <taxon>Nocardioidaceae</taxon>
        <taxon>Nocardioides</taxon>
    </lineage>
</organism>
<dbReference type="RefSeq" id="WP_322938389.1">
    <property type="nucleotide sequence ID" value="NZ_CP141059.1"/>
</dbReference>
<gene>
    <name evidence="2" type="ORF">SHK19_08505</name>
</gene>